<dbReference type="EMBL" id="RSAS01000380">
    <property type="protein sequence ID" value="RRR72685.1"/>
    <property type="molecule type" value="Genomic_DNA"/>
</dbReference>
<comment type="caution">
    <text evidence="2">The sequence shown here is derived from an EMBL/GenBank/DDBJ whole genome shotgun (WGS) entry which is preliminary data.</text>
</comment>
<gene>
    <name evidence="2" type="ORF">EI684_09830</name>
</gene>
<dbReference type="InterPro" id="IPR050553">
    <property type="entry name" value="Thioredoxin_ResA/DsbE_sf"/>
</dbReference>
<dbReference type="PROSITE" id="PS51352">
    <property type="entry name" value="THIOREDOXIN_2"/>
    <property type="match status" value="1"/>
</dbReference>
<dbReference type="PANTHER" id="PTHR42852">
    <property type="entry name" value="THIOL:DISULFIDE INTERCHANGE PROTEIN DSBE"/>
    <property type="match status" value="1"/>
</dbReference>
<dbReference type="InterPro" id="IPR036249">
    <property type="entry name" value="Thioredoxin-like_sf"/>
</dbReference>
<dbReference type="Gene3D" id="3.40.30.10">
    <property type="entry name" value="Glutaredoxin"/>
    <property type="match status" value="1"/>
</dbReference>
<dbReference type="Proteomes" id="UP000280307">
    <property type="component" value="Unassembled WGS sequence"/>
</dbReference>
<reference evidence="2 3" key="1">
    <citation type="submission" date="2018-12" db="EMBL/GenBank/DDBJ databases">
        <title>Genome Sequence of Candidatus Viridilinea halotolerans isolated from saline sulfide-rich spring.</title>
        <authorList>
            <person name="Grouzdev D.S."/>
            <person name="Burganskaya E.I."/>
            <person name="Krutkina M.S."/>
            <person name="Sukhacheva M.V."/>
            <person name="Gorlenko V.M."/>
        </authorList>
    </citation>
    <scope>NUCLEOTIDE SEQUENCE [LARGE SCALE GENOMIC DNA]</scope>
    <source>
        <strain evidence="2">Chok-6</strain>
    </source>
</reference>
<dbReference type="InterPro" id="IPR000866">
    <property type="entry name" value="AhpC/TSA"/>
</dbReference>
<dbReference type="InterPro" id="IPR013766">
    <property type="entry name" value="Thioredoxin_domain"/>
</dbReference>
<dbReference type="SUPFAM" id="SSF52833">
    <property type="entry name" value="Thioredoxin-like"/>
    <property type="match status" value="1"/>
</dbReference>
<name>A0A426U107_9CHLR</name>
<dbReference type="InterPro" id="IPR017937">
    <property type="entry name" value="Thioredoxin_CS"/>
</dbReference>
<protein>
    <submittedName>
        <fullName evidence="2">TlpA family protein disulfide reductase</fullName>
    </submittedName>
</protein>
<dbReference type="Pfam" id="PF00578">
    <property type="entry name" value="AhpC-TSA"/>
    <property type="match status" value="1"/>
</dbReference>
<dbReference type="CDD" id="cd02966">
    <property type="entry name" value="TlpA_like_family"/>
    <property type="match status" value="1"/>
</dbReference>
<evidence type="ECO:0000313" key="2">
    <source>
        <dbReference type="EMBL" id="RRR72685.1"/>
    </source>
</evidence>
<evidence type="ECO:0000313" key="3">
    <source>
        <dbReference type="Proteomes" id="UP000280307"/>
    </source>
</evidence>
<feature type="domain" description="Thioredoxin" evidence="1">
    <location>
        <begin position="50"/>
        <end position="188"/>
    </location>
</feature>
<organism evidence="2 3">
    <name type="scientific">Candidatus Viridilinea halotolerans</name>
    <dbReference type="NCBI Taxonomy" id="2491704"/>
    <lineage>
        <taxon>Bacteria</taxon>
        <taxon>Bacillati</taxon>
        <taxon>Chloroflexota</taxon>
        <taxon>Chloroflexia</taxon>
        <taxon>Chloroflexales</taxon>
        <taxon>Chloroflexineae</taxon>
        <taxon>Oscillochloridaceae</taxon>
        <taxon>Candidatus Viridilinea</taxon>
    </lineage>
</organism>
<accession>A0A426U107</accession>
<proteinExistence type="predicted"/>
<dbReference type="AlphaFoldDB" id="A0A426U107"/>
<dbReference type="GO" id="GO:0016209">
    <property type="term" value="F:antioxidant activity"/>
    <property type="evidence" value="ECO:0007669"/>
    <property type="project" value="InterPro"/>
</dbReference>
<evidence type="ECO:0000259" key="1">
    <source>
        <dbReference type="PROSITE" id="PS51352"/>
    </source>
</evidence>
<dbReference type="PROSITE" id="PS00194">
    <property type="entry name" value="THIOREDOXIN_1"/>
    <property type="match status" value="1"/>
</dbReference>
<dbReference type="GO" id="GO:0016491">
    <property type="term" value="F:oxidoreductase activity"/>
    <property type="evidence" value="ECO:0007669"/>
    <property type="project" value="InterPro"/>
</dbReference>
<sequence>MTTTNQRNWNMLMLIVLVSGLVFIWMSRVGSTTGVRGPQQNAGLDQPAAPVVGRIAPAFSLSTPDGRVVQLAELRGQVVLINVWATWCPPCRAEMPAIEAAYSRYGPEGFTVLAVNVAEDPAKVAAYMQATGLSFPALLDHDAAVANRYQVRAMPSSFFVDRRGVIRIIYRGPMSQQVITGAVEQLLAEP</sequence>
<dbReference type="PANTHER" id="PTHR42852:SF17">
    <property type="entry name" value="THIOREDOXIN-LIKE PROTEIN HI_1115"/>
    <property type="match status" value="1"/>
</dbReference>